<evidence type="ECO:0000313" key="3">
    <source>
        <dbReference type="Proteomes" id="UP000244817"/>
    </source>
</evidence>
<name>A0A2T7G028_9RHOB</name>
<proteinExistence type="predicted"/>
<accession>A0A2T7G028</accession>
<evidence type="ECO:0000313" key="2">
    <source>
        <dbReference type="EMBL" id="PVA07770.1"/>
    </source>
</evidence>
<dbReference type="AlphaFoldDB" id="A0A2T7G028"/>
<protein>
    <recommendedName>
        <fullName evidence="4">Helix-turn-helix domain-containing protein</fullName>
    </recommendedName>
</protein>
<dbReference type="Proteomes" id="UP000244817">
    <property type="component" value="Unassembled WGS sequence"/>
</dbReference>
<evidence type="ECO:0000256" key="1">
    <source>
        <dbReference type="SAM" id="MobiDB-lite"/>
    </source>
</evidence>
<gene>
    <name evidence="2" type="ORF">DC363_03865</name>
</gene>
<dbReference type="RefSeq" id="WP_108639812.1">
    <property type="nucleotide sequence ID" value="NZ_QCYG01000002.1"/>
</dbReference>
<keyword evidence="3" id="KW-1185">Reference proteome</keyword>
<comment type="caution">
    <text evidence="2">The sequence shown here is derived from an EMBL/GenBank/DDBJ whole genome shotgun (WGS) entry which is preliminary data.</text>
</comment>
<feature type="region of interest" description="Disordered" evidence="1">
    <location>
        <begin position="122"/>
        <end position="149"/>
    </location>
</feature>
<organism evidence="2 3">
    <name type="scientific">Thalassorhabdomicrobium marinisediminis</name>
    <dbReference type="NCBI Taxonomy" id="2170577"/>
    <lineage>
        <taxon>Bacteria</taxon>
        <taxon>Pseudomonadati</taxon>
        <taxon>Pseudomonadota</taxon>
        <taxon>Alphaproteobacteria</taxon>
        <taxon>Rhodobacterales</taxon>
        <taxon>Paracoccaceae</taxon>
        <taxon>Thalassorhabdomicrobium</taxon>
    </lineage>
</organism>
<evidence type="ECO:0008006" key="4">
    <source>
        <dbReference type="Google" id="ProtNLM"/>
    </source>
</evidence>
<sequence length="284" mass="30892">MSWRVANACAERKFGSATRKQIIMFLADKASDDGSGIWCSKGTIQRHTELGETTVKRTIRDFLKEGILVETGARGCKNGFTVVYRIDLARIEVLELTAEPEIDTGATVDPVQTGPGTVATVAGAPGPPRPPNHPKTIHKPPTRERVAVEDEEAEKVLAAYPSDRLRGKSDCLRLIRAALDEGVSAKDLTEAVKAYALESAGFTRSKVCFSDNWFKSGRWRTCVEGIAQGRETTKAKEAEMLAGLANWVTEKHPLCRHITPGQVDALLAAALVTQAQIQAARLRS</sequence>
<reference evidence="2 3" key="1">
    <citation type="submission" date="2018-04" db="EMBL/GenBank/DDBJ databases">
        <title>Pelagivirga bohaiensis gen. nov., sp. nov., a bacterium isolated from the Bohai Sea.</title>
        <authorList>
            <person name="Ji X."/>
        </authorList>
    </citation>
    <scope>NUCLEOTIDE SEQUENCE [LARGE SCALE GENOMIC DNA]</scope>
    <source>
        <strain evidence="2 3">BH-SD16</strain>
    </source>
</reference>
<dbReference type="EMBL" id="QCYG01000002">
    <property type="protein sequence ID" value="PVA07770.1"/>
    <property type="molecule type" value="Genomic_DNA"/>
</dbReference>
<dbReference type="OrthoDB" id="7776647at2"/>